<sequence length="128" mass="15097">MGNFNELLPRDKFDFERINKIKLMRNEDVVPLLPGLLEWIQDMNWPIASGVVEVLSAYPQEIVPHLKRVFLTEDAVWKYWCLEHIVKDLPIYEKKLLSDDLIRMNETPTRDEQLEEVDQSASEILSLM</sequence>
<dbReference type="Proteomes" id="UP001597218">
    <property type="component" value="Unassembled WGS sequence"/>
</dbReference>
<evidence type="ECO:0000259" key="1">
    <source>
        <dbReference type="Pfam" id="PF16804"/>
    </source>
</evidence>
<gene>
    <name evidence="2" type="ORF">ACFSFY_05915</name>
</gene>
<dbReference type="Gene3D" id="1.25.40.750">
    <property type="entry name" value="Domain of unknown function DUF5071"/>
    <property type="match status" value="1"/>
</dbReference>
<comment type="caution">
    <text evidence="2">The sequence shown here is derived from an EMBL/GenBank/DDBJ whole genome shotgun (WGS) entry which is preliminary data.</text>
</comment>
<feature type="domain" description="DUF5071" evidence="1">
    <location>
        <begin position="7"/>
        <end position="125"/>
    </location>
</feature>
<dbReference type="InterPro" id="IPR031837">
    <property type="entry name" value="DUF5071"/>
</dbReference>
<reference evidence="3" key="1">
    <citation type="journal article" date="2019" name="Int. J. Syst. Evol. Microbiol.">
        <title>The Global Catalogue of Microorganisms (GCM) 10K type strain sequencing project: providing services to taxonomists for standard genome sequencing and annotation.</title>
        <authorList>
            <consortium name="The Broad Institute Genomics Platform"/>
            <consortium name="The Broad Institute Genome Sequencing Center for Infectious Disease"/>
            <person name="Wu L."/>
            <person name="Ma J."/>
        </authorList>
    </citation>
    <scope>NUCLEOTIDE SEQUENCE [LARGE SCALE GENOMIC DNA]</scope>
    <source>
        <strain evidence="3">CGMCC 4.7177</strain>
    </source>
</reference>
<name>A0ABW4SF68_9BACL</name>
<evidence type="ECO:0000313" key="3">
    <source>
        <dbReference type="Proteomes" id="UP001597218"/>
    </source>
</evidence>
<dbReference type="EMBL" id="JBHUGI010000014">
    <property type="protein sequence ID" value="MFD1927600.1"/>
    <property type="molecule type" value="Genomic_DNA"/>
</dbReference>
<dbReference type="RefSeq" id="WP_381536260.1">
    <property type="nucleotide sequence ID" value="NZ_JBHUGI010000014.1"/>
</dbReference>
<evidence type="ECO:0000313" key="2">
    <source>
        <dbReference type="EMBL" id="MFD1927600.1"/>
    </source>
</evidence>
<accession>A0ABW4SF68</accession>
<dbReference type="CDD" id="cd11743">
    <property type="entry name" value="Cthe_2751_like"/>
    <property type="match status" value="1"/>
</dbReference>
<dbReference type="InterPro" id="IPR038692">
    <property type="entry name" value="Cthe_2751_sf"/>
</dbReference>
<protein>
    <submittedName>
        <fullName evidence="2">DUF5071 domain-containing protein</fullName>
    </submittedName>
</protein>
<dbReference type="Pfam" id="PF16804">
    <property type="entry name" value="DUF5071"/>
    <property type="match status" value="1"/>
</dbReference>
<organism evidence="2 3">
    <name type="scientific">Sporosarcina siberiensis</name>
    <dbReference type="NCBI Taxonomy" id="1365606"/>
    <lineage>
        <taxon>Bacteria</taxon>
        <taxon>Bacillati</taxon>
        <taxon>Bacillota</taxon>
        <taxon>Bacilli</taxon>
        <taxon>Bacillales</taxon>
        <taxon>Caryophanaceae</taxon>
        <taxon>Sporosarcina</taxon>
    </lineage>
</organism>
<keyword evidence="3" id="KW-1185">Reference proteome</keyword>
<proteinExistence type="predicted"/>